<evidence type="ECO:0000313" key="9">
    <source>
        <dbReference type="Proteomes" id="UP000325827"/>
    </source>
</evidence>
<dbReference type="Pfam" id="PF06271">
    <property type="entry name" value="RDD"/>
    <property type="match status" value="1"/>
</dbReference>
<evidence type="ECO:0000256" key="5">
    <source>
        <dbReference type="ARBA" id="ARBA00023136"/>
    </source>
</evidence>
<gene>
    <name evidence="8" type="ORF">F6B43_12925</name>
</gene>
<dbReference type="AlphaFoldDB" id="A0A5J5J128"/>
<evidence type="ECO:0000259" key="7">
    <source>
        <dbReference type="PROSITE" id="PS50006"/>
    </source>
</evidence>
<feature type="transmembrane region" description="Helical" evidence="6">
    <location>
        <begin position="35"/>
        <end position="57"/>
    </location>
</feature>
<dbReference type="InterPro" id="IPR008984">
    <property type="entry name" value="SMAD_FHA_dom_sf"/>
</dbReference>
<keyword evidence="3 6" id="KW-0812">Transmembrane</keyword>
<keyword evidence="9" id="KW-1185">Reference proteome</keyword>
<feature type="transmembrane region" description="Helical" evidence="6">
    <location>
        <begin position="63"/>
        <end position="83"/>
    </location>
</feature>
<dbReference type="CDD" id="cd00060">
    <property type="entry name" value="FHA"/>
    <property type="match status" value="1"/>
</dbReference>
<keyword evidence="4 6" id="KW-1133">Transmembrane helix</keyword>
<dbReference type="InterPro" id="IPR000253">
    <property type="entry name" value="FHA_dom"/>
</dbReference>
<dbReference type="Proteomes" id="UP000325827">
    <property type="component" value="Unassembled WGS sequence"/>
</dbReference>
<sequence>MIGFLDMPMTTQEQTRPAGVDPLVATSPARAGQRVAALAIDAAIPLAAAATGTAALATRHTAIAWMLMLVAAAAICVTLRALARTGSTLGHRAVATRTVRRSTGAAAAASLVTSFLRGDLGTFDIRRGRDPFAPALMPFVFPEGVPAAPRGLHRGGVPVIALDSGQRLTVSSALVLGRSPSAPADAPAEVYQWPDLSRSLSRSHARIEWDGRLVWVTDLGSTNGTFLQVEAVAQELVPFQRTAIPPEATLELGDRMVTVSTRKSRRQGRTGCSPCLTILRGGSRCCRDW</sequence>
<dbReference type="GO" id="GO:0016020">
    <property type="term" value="C:membrane"/>
    <property type="evidence" value="ECO:0007669"/>
    <property type="project" value="UniProtKB-SubCell"/>
</dbReference>
<keyword evidence="2" id="KW-0597">Phosphoprotein</keyword>
<dbReference type="SUPFAM" id="SSF49879">
    <property type="entry name" value="SMAD/FHA domain"/>
    <property type="match status" value="1"/>
</dbReference>
<dbReference type="Gene3D" id="2.60.200.20">
    <property type="match status" value="1"/>
</dbReference>
<dbReference type="OrthoDB" id="5111283at2"/>
<comment type="subcellular location">
    <subcellularLocation>
        <location evidence="1">Membrane</location>
        <topology evidence="1">Multi-pass membrane protein</topology>
    </subcellularLocation>
</comment>
<accession>A0A5J5J128</accession>
<comment type="caution">
    <text evidence="8">The sequence shown here is derived from an EMBL/GenBank/DDBJ whole genome shotgun (WGS) entry which is preliminary data.</text>
</comment>
<evidence type="ECO:0000256" key="2">
    <source>
        <dbReference type="ARBA" id="ARBA00022553"/>
    </source>
</evidence>
<keyword evidence="5 6" id="KW-0472">Membrane</keyword>
<evidence type="ECO:0000256" key="3">
    <source>
        <dbReference type="ARBA" id="ARBA00022692"/>
    </source>
</evidence>
<dbReference type="PROSITE" id="PS50006">
    <property type="entry name" value="FHA_DOMAIN"/>
    <property type="match status" value="1"/>
</dbReference>
<name>A0A5J5J128_9MICO</name>
<feature type="domain" description="FHA" evidence="7">
    <location>
        <begin position="174"/>
        <end position="232"/>
    </location>
</feature>
<dbReference type="Pfam" id="PF00498">
    <property type="entry name" value="FHA"/>
    <property type="match status" value="1"/>
</dbReference>
<dbReference type="InterPro" id="IPR010432">
    <property type="entry name" value="RDD"/>
</dbReference>
<evidence type="ECO:0000256" key="1">
    <source>
        <dbReference type="ARBA" id="ARBA00004141"/>
    </source>
</evidence>
<evidence type="ECO:0000256" key="4">
    <source>
        <dbReference type="ARBA" id="ARBA00022989"/>
    </source>
</evidence>
<proteinExistence type="predicted"/>
<evidence type="ECO:0000313" key="8">
    <source>
        <dbReference type="EMBL" id="KAA9108292.1"/>
    </source>
</evidence>
<protein>
    <submittedName>
        <fullName evidence="8">FHA domain-containing protein</fullName>
    </submittedName>
</protein>
<reference evidence="9" key="1">
    <citation type="submission" date="2019-09" db="EMBL/GenBank/DDBJ databases">
        <title>Mumia zhuanghuii sp. nov. isolated from the intestinal contents of plateau pika (Ochotona curzoniae) in the Qinghai-Tibet plateau of China.</title>
        <authorList>
            <person name="Tian Z."/>
        </authorList>
    </citation>
    <scope>NUCLEOTIDE SEQUENCE [LARGE SCALE GENOMIC DNA]</scope>
    <source>
        <strain evidence="9">JCM 30598</strain>
    </source>
</reference>
<dbReference type="SMART" id="SM00240">
    <property type="entry name" value="FHA"/>
    <property type="match status" value="1"/>
</dbReference>
<organism evidence="8 9">
    <name type="scientific">Microbacterium rhizomatis</name>
    <dbReference type="NCBI Taxonomy" id="1631477"/>
    <lineage>
        <taxon>Bacteria</taxon>
        <taxon>Bacillati</taxon>
        <taxon>Actinomycetota</taxon>
        <taxon>Actinomycetes</taxon>
        <taxon>Micrococcales</taxon>
        <taxon>Microbacteriaceae</taxon>
        <taxon>Microbacterium</taxon>
    </lineage>
</organism>
<dbReference type="EMBL" id="VYSA01000002">
    <property type="protein sequence ID" value="KAA9108292.1"/>
    <property type="molecule type" value="Genomic_DNA"/>
</dbReference>
<evidence type="ECO:0000256" key="6">
    <source>
        <dbReference type="SAM" id="Phobius"/>
    </source>
</evidence>